<dbReference type="Proteomes" id="UP000053237">
    <property type="component" value="Unassembled WGS sequence"/>
</dbReference>
<proteinExistence type="predicted"/>
<evidence type="ECO:0000313" key="2">
    <source>
        <dbReference type="Proteomes" id="UP000053237"/>
    </source>
</evidence>
<organism evidence="1 2">
    <name type="scientific">Albugo candida</name>
    <dbReference type="NCBI Taxonomy" id="65357"/>
    <lineage>
        <taxon>Eukaryota</taxon>
        <taxon>Sar</taxon>
        <taxon>Stramenopiles</taxon>
        <taxon>Oomycota</taxon>
        <taxon>Peronosporomycetes</taxon>
        <taxon>Albuginales</taxon>
        <taxon>Albuginaceae</taxon>
        <taxon>Albugo</taxon>
    </lineage>
</organism>
<protein>
    <submittedName>
        <fullName evidence="1">Uncharacterized protein</fullName>
    </submittedName>
</protein>
<dbReference type="InParanoid" id="A0A024G4K3"/>
<gene>
    <name evidence="1" type="ORF">BN9_020230</name>
</gene>
<reference evidence="1 2" key="1">
    <citation type="submission" date="2012-05" db="EMBL/GenBank/DDBJ databases">
        <title>Recombination and specialization in a pathogen metapopulation.</title>
        <authorList>
            <person name="Gardiner A."/>
            <person name="Kemen E."/>
            <person name="Schultz-Larsen T."/>
            <person name="MacLean D."/>
            <person name="Van Oosterhout C."/>
            <person name="Jones J.D.G."/>
        </authorList>
    </citation>
    <scope>NUCLEOTIDE SEQUENCE [LARGE SCALE GENOMIC DNA]</scope>
    <source>
        <strain evidence="1 2">Ac Nc2</strain>
    </source>
</reference>
<sequence length="149" mass="17214">MRPRPIFSFAGIILDGDFDVACNHTRTPIGTLVFVLKLYRPGESKTLLKRFRKHKLAARNVPLFLFIKSDLLHLIRLNTSDAHTAKFGMHYQGYYTLPDLSSSINKRPSNFHRSQPEIFSQESHLAPNQYLEKSCQGSPHNQNRNHFLH</sequence>
<dbReference type="AlphaFoldDB" id="A0A024G4K3"/>
<dbReference type="EMBL" id="CAIX01000016">
    <property type="protein sequence ID" value="CCI41239.1"/>
    <property type="molecule type" value="Genomic_DNA"/>
</dbReference>
<accession>A0A024G4K3</accession>
<evidence type="ECO:0000313" key="1">
    <source>
        <dbReference type="EMBL" id="CCI41239.1"/>
    </source>
</evidence>
<comment type="caution">
    <text evidence="1">The sequence shown here is derived from an EMBL/GenBank/DDBJ whole genome shotgun (WGS) entry which is preliminary data.</text>
</comment>
<name>A0A024G4K3_9STRA</name>
<keyword evidence="2" id="KW-1185">Reference proteome</keyword>